<dbReference type="KEGG" id="afi:Acife_2316"/>
<dbReference type="GO" id="GO:0008713">
    <property type="term" value="F:ADP-heptose-lipopolysaccharide heptosyltransferase activity"/>
    <property type="evidence" value="ECO:0007669"/>
    <property type="project" value="TreeGrafter"/>
</dbReference>
<dbReference type="AlphaFoldDB" id="G0JP10"/>
<organism evidence="1 2">
    <name type="scientific">Acidithiobacillus ferrivorans SS3</name>
    <dbReference type="NCBI Taxonomy" id="743299"/>
    <lineage>
        <taxon>Bacteria</taxon>
        <taxon>Pseudomonadati</taxon>
        <taxon>Pseudomonadota</taxon>
        <taxon>Acidithiobacillia</taxon>
        <taxon>Acidithiobacillales</taxon>
        <taxon>Acidithiobacillaceae</taxon>
        <taxon>Acidithiobacillus</taxon>
    </lineage>
</organism>
<dbReference type="SUPFAM" id="SSF53756">
    <property type="entry name" value="UDP-Glycosyltransferase/glycogen phosphorylase"/>
    <property type="match status" value="1"/>
</dbReference>
<dbReference type="Proteomes" id="UP000009220">
    <property type="component" value="Chromosome"/>
</dbReference>
<gene>
    <name evidence="1" type="ORF">Acife_2316</name>
</gene>
<dbReference type="eggNOG" id="COG0859">
    <property type="taxonomic scope" value="Bacteria"/>
</dbReference>
<dbReference type="InterPro" id="IPR029044">
    <property type="entry name" value="Nucleotide-diphossugar_trans"/>
</dbReference>
<dbReference type="Pfam" id="PF05704">
    <property type="entry name" value="Caps_synth"/>
    <property type="match status" value="1"/>
</dbReference>
<dbReference type="Gene3D" id="3.40.50.2000">
    <property type="entry name" value="Glycogen Phosphorylase B"/>
    <property type="match status" value="1"/>
</dbReference>
<protein>
    <submittedName>
        <fullName evidence="1">Uncharacterized protein</fullName>
    </submittedName>
</protein>
<dbReference type="STRING" id="743299.Acife_2316"/>
<dbReference type="HOGENOM" id="CLU_382955_0_0_6"/>
<dbReference type="EMBL" id="CP002985">
    <property type="protein sequence ID" value="AEM48425.1"/>
    <property type="molecule type" value="Genomic_DNA"/>
</dbReference>
<dbReference type="InterPro" id="IPR051199">
    <property type="entry name" value="LPS_LOS_Heptosyltrfase"/>
</dbReference>
<evidence type="ECO:0000313" key="2">
    <source>
        <dbReference type="Proteomes" id="UP000009220"/>
    </source>
</evidence>
<proteinExistence type="predicted"/>
<dbReference type="PANTHER" id="PTHR30160:SF15">
    <property type="entry name" value="GLYCOSYLTRANSFERASE HI_0523-RELATED"/>
    <property type="match status" value="1"/>
</dbReference>
<name>G0JP10_9PROT</name>
<dbReference type="GO" id="GO:0005829">
    <property type="term" value="C:cytosol"/>
    <property type="evidence" value="ECO:0007669"/>
    <property type="project" value="TreeGrafter"/>
</dbReference>
<reference evidence="1 2" key="1">
    <citation type="journal article" date="2011" name="J. Bacteriol.">
        <title>Draft genome of the psychrotolerant acidophile Acidithiobacillus ferrivorans SS3.</title>
        <authorList>
            <person name="Liljeqvist M."/>
            <person name="Valdes J."/>
            <person name="Holmes D.S."/>
            <person name="Dopson M."/>
        </authorList>
    </citation>
    <scope>NUCLEOTIDE SEQUENCE [LARGE SCALE GENOMIC DNA]</scope>
    <source>
        <strain evidence="1 2">SS3</strain>
    </source>
</reference>
<dbReference type="GO" id="GO:0009244">
    <property type="term" value="P:lipopolysaccharide core region biosynthetic process"/>
    <property type="evidence" value="ECO:0007669"/>
    <property type="project" value="TreeGrafter"/>
</dbReference>
<evidence type="ECO:0000313" key="1">
    <source>
        <dbReference type="EMBL" id="AEM48425.1"/>
    </source>
</evidence>
<accession>G0JP10</accession>
<dbReference type="SUPFAM" id="SSF53448">
    <property type="entry name" value="Nucleotide-diphospho-sugar transferases"/>
    <property type="match status" value="1"/>
</dbReference>
<dbReference type="InterPro" id="IPR008441">
    <property type="entry name" value="AfumC-like_glycosyl_Trfase"/>
</dbReference>
<dbReference type="PANTHER" id="PTHR30160">
    <property type="entry name" value="TETRAACYLDISACCHARIDE 4'-KINASE-RELATED"/>
    <property type="match status" value="1"/>
</dbReference>
<sequence length="722" mass="82662">MNAKLIVRDWITTRRMTLLPVLSEFLIRLLDWSFVFIKRLTKENSNVRHVVFVNWNGKYGDAIASAPIIEFLTSHCGVRVSVITNEPLRALYCSVMQVDSVHVIEKDFGWLDLVKVAFNVKRCDAVVPLFGKLGVKDVLCVFLLNPRVIFSTDSALKMSNKVFIDKSKHNDIYGIYQSIVDMEISGSNVLAEASFCVKKDCFSKSYDFLINPYGSREDKSLSIDKTKSLIRHLATYHRDSSFGVMHSPNSVLSASQLVDDLSLSNVELVKGIANFESVIPIIRKSGLLISVDTSLVHVSKVLNKGVVAIYPETKYFNVWQPTTSRNFEVIQSKGLVDFGDIKDMNQFENEDVDYAINRIKNSNRLENKKVVFLYWHSSKEDMPIGHALNIRNLEIRLSNSDWIVIVTALDKRAPDYIENYICLPSYFHQLTEKAGDPSVQHGNHSDIIRLRLLEKYGGVYLDTSTIFLRHDFEEVSLYKRFIYSKGASLAGYTNVTFTRKNENGRNYFEEAKDGIELGVLYAKKNSNILHIFNCEIDKYWKWKTSDKDYMDYPPFREYGLGKISFLNEYHVHYSIYHLIVTRQPELLGEVVVQSMHRSGKETALTHGPYAISDIFCRGKTSYEPASSKKMLQCFIEGDVDTWDGISTSLDGRIDICQEVEFLVIPGYMRKELEQEFTCLGDYLKKKSLYHEFYGFLDAEAELNYFEKTGSSLLGVDTGVRYS</sequence>